<dbReference type="EMBL" id="CAXITT010000802">
    <property type="protein sequence ID" value="CAL1546361.1"/>
    <property type="molecule type" value="Genomic_DNA"/>
</dbReference>
<gene>
    <name evidence="2" type="ORF">GSLYS_00019738001</name>
</gene>
<dbReference type="Gene3D" id="2.60.40.2080">
    <property type="match status" value="1"/>
</dbReference>
<comment type="caution">
    <text evidence="2">The sequence shown here is derived from an EMBL/GenBank/DDBJ whole genome shotgun (WGS) entry which is preliminary data.</text>
</comment>
<proteinExistence type="predicted"/>
<dbReference type="GO" id="GO:0007155">
    <property type="term" value="P:cell adhesion"/>
    <property type="evidence" value="ECO:0007669"/>
    <property type="project" value="InterPro"/>
</dbReference>
<dbReference type="InterPro" id="IPR019019">
    <property type="entry name" value="H-type_lectin_domain"/>
</dbReference>
<feature type="domain" description="H-type lectin" evidence="1">
    <location>
        <begin position="318"/>
        <end position="380"/>
    </location>
</feature>
<accession>A0AAV2IH70</accession>
<dbReference type="GO" id="GO:0030246">
    <property type="term" value="F:carbohydrate binding"/>
    <property type="evidence" value="ECO:0007669"/>
    <property type="project" value="InterPro"/>
</dbReference>
<dbReference type="AlphaFoldDB" id="A0AAV2IH70"/>
<reference evidence="2 3" key="1">
    <citation type="submission" date="2024-04" db="EMBL/GenBank/DDBJ databases">
        <authorList>
            <consortium name="Genoscope - CEA"/>
            <person name="William W."/>
        </authorList>
    </citation>
    <scope>NUCLEOTIDE SEQUENCE [LARGE SCALE GENOMIC DNA]</scope>
</reference>
<evidence type="ECO:0000313" key="3">
    <source>
        <dbReference type="Proteomes" id="UP001497497"/>
    </source>
</evidence>
<protein>
    <recommendedName>
        <fullName evidence="1">H-type lectin domain-containing protein</fullName>
    </recommendedName>
</protein>
<evidence type="ECO:0000313" key="2">
    <source>
        <dbReference type="EMBL" id="CAL1546361.1"/>
    </source>
</evidence>
<dbReference type="InterPro" id="IPR037221">
    <property type="entry name" value="H-type_lectin_dom_sf"/>
</dbReference>
<dbReference type="Proteomes" id="UP001497497">
    <property type="component" value="Unassembled WGS sequence"/>
</dbReference>
<organism evidence="2 3">
    <name type="scientific">Lymnaea stagnalis</name>
    <name type="common">Great pond snail</name>
    <name type="synonym">Helix stagnalis</name>
    <dbReference type="NCBI Taxonomy" id="6523"/>
    <lineage>
        <taxon>Eukaryota</taxon>
        <taxon>Metazoa</taxon>
        <taxon>Spiralia</taxon>
        <taxon>Lophotrochozoa</taxon>
        <taxon>Mollusca</taxon>
        <taxon>Gastropoda</taxon>
        <taxon>Heterobranchia</taxon>
        <taxon>Euthyneura</taxon>
        <taxon>Panpulmonata</taxon>
        <taxon>Hygrophila</taxon>
        <taxon>Lymnaeoidea</taxon>
        <taxon>Lymnaeidae</taxon>
        <taxon>Lymnaea</taxon>
    </lineage>
</organism>
<name>A0AAV2IH70_LYMST</name>
<dbReference type="Pfam" id="PF09458">
    <property type="entry name" value="H_lectin"/>
    <property type="match status" value="1"/>
</dbReference>
<dbReference type="SUPFAM" id="SSF141086">
    <property type="entry name" value="Agglutinin HPA-like"/>
    <property type="match status" value="1"/>
</dbReference>
<evidence type="ECO:0000259" key="1">
    <source>
        <dbReference type="Pfam" id="PF09458"/>
    </source>
</evidence>
<keyword evidence="3" id="KW-1185">Reference proteome</keyword>
<sequence length="384" mass="43352">MPKWELKSMMGYSYIYLTAILVSLLLGNEGSPVVFTAQPTFVMYGFPQILSLGCSLDYSQMDEDEEIQSIFITRGPTKQKQTETVAFITLFEPATAKADLGAMNVTGHLNYYDTEGEGYLDVEWQEPGEKQASVYECKIKTTRGMKKATESINYIVPDNKQLLDKLSALEKSTLNKFETIEKSTLQKIDEVKISVNKELVDKISTSEKATFQKIDVVEKNVKKELGDKIYNSEMATFQRIETAEMNVKKALIDKMSVSEKATLQKVDTVEKIVNLRIPAIENNLAAVQARHMETGDAVGFKNEFDQISGHVRRLTKIVPFRVSYKTAPTVYAAISKLDVGNGSNLRIRFYIVNITTSSFTLEIDTWADTVMHEVQINWLSYDSK</sequence>